<sequence length="262" mass="28961">MAWQSDYLDWILSPLAFAIMLVYNVCLYIRFNKAPDSTVMGVNHRARRAWVRSIMQDNEKKNILAVQTLRNSIMGSTLLATTAILLSSAVAAFLASSYDIKGRINSSIVGSQSNISLSVKYMTLLAGFLSAFLCYVQAVRYTNHVNFIINVPISATITPEYVADVLERGANFHTIGTRAFYVTIPLLLWIFGPIPFFASTVILVPMWHSLDAAQDTEAQKMRKAQMKAFKAGIVENDPSDHSVSHSISITSDKGGLPVCTML</sequence>
<protein>
    <recommendedName>
        <fullName evidence="4">DUF599 domain-containing protein</fullName>
    </recommendedName>
</protein>
<evidence type="ECO:0008006" key="4">
    <source>
        <dbReference type="Google" id="ProtNLM"/>
    </source>
</evidence>
<keyword evidence="1" id="KW-0812">Transmembrane</keyword>
<accession>A0A2R6WXL8</accession>
<dbReference type="Gramene" id="Mp3g12670.1">
    <property type="protein sequence ID" value="Mp3g12670.1.cds"/>
    <property type="gene ID" value="Mp3g12670"/>
</dbReference>
<evidence type="ECO:0000313" key="2">
    <source>
        <dbReference type="EMBL" id="PTQ38601.1"/>
    </source>
</evidence>
<dbReference type="OMA" id="ILMCAGL"/>
<reference evidence="3" key="1">
    <citation type="journal article" date="2017" name="Cell">
        <title>Insights into land plant evolution garnered from the Marchantia polymorpha genome.</title>
        <authorList>
            <person name="Bowman J.L."/>
            <person name="Kohchi T."/>
            <person name="Yamato K.T."/>
            <person name="Jenkins J."/>
            <person name="Shu S."/>
            <person name="Ishizaki K."/>
            <person name="Yamaoka S."/>
            <person name="Nishihama R."/>
            <person name="Nakamura Y."/>
            <person name="Berger F."/>
            <person name="Adam C."/>
            <person name="Aki S.S."/>
            <person name="Althoff F."/>
            <person name="Araki T."/>
            <person name="Arteaga-Vazquez M.A."/>
            <person name="Balasubrmanian S."/>
            <person name="Barry K."/>
            <person name="Bauer D."/>
            <person name="Boehm C.R."/>
            <person name="Briginshaw L."/>
            <person name="Caballero-Perez J."/>
            <person name="Catarino B."/>
            <person name="Chen F."/>
            <person name="Chiyoda S."/>
            <person name="Chovatia M."/>
            <person name="Davies K.M."/>
            <person name="Delmans M."/>
            <person name="Demura T."/>
            <person name="Dierschke T."/>
            <person name="Dolan L."/>
            <person name="Dorantes-Acosta A.E."/>
            <person name="Eklund D.M."/>
            <person name="Florent S.N."/>
            <person name="Flores-Sandoval E."/>
            <person name="Fujiyama A."/>
            <person name="Fukuzawa H."/>
            <person name="Galik B."/>
            <person name="Grimanelli D."/>
            <person name="Grimwood J."/>
            <person name="Grossniklaus U."/>
            <person name="Hamada T."/>
            <person name="Haseloff J."/>
            <person name="Hetherington A.J."/>
            <person name="Higo A."/>
            <person name="Hirakawa Y."/>
            <person name="Hundley H.N."/>
            <person name="Ikeda Y."/>
            <person name="Inoue K."/>
            <person name="Inoue S.I."/>
            <person name="Ishida S."/>
            <person name="Jia Q."/>
            <person name="Kakita M."/>
            <person name="Kanazawa T."/>
            <person name="Kawai Y."/>
            <person name="Kawashima T."/>
            <person name="Kennedy M."/>
            <person name="Kinose K."/>
            <person name="Kinoshita T."/>
            <person name="Kohara Y."/>
            <person name="Koide E."/>
            <person name="Komatsu K."/>
            <person name="Kopischke S."/>
            <person name="Kubo M."/>
            <person name="Kyozuka J."/>
            <person name="Lagercrantz U."/>
            <person name="Lin S.S."/>
            <person name="Lindquist E."/>
            <person name="Lipzen A.M."/>
            <person name="Lu C.W."/>
            <person name="De Luna E."/>
            <person name="Martienssen R.A."/>
            <person name="Minamino N."/>
            <person name="Mizutani M."/>
            <person name="Mizutani M."/>
            <person name="Mochizuki N."/>
            <person name="Monte I."/>
            <person name="Mosher R."/>
            <person name="Nagasaki H."/>
            <person name="Nakagami H."/>
            <person name="Naramoto S."/>
            <person name="Nishitani K."/>
            <person name="Ohtani M."/>
            <person name="Okamoto T."/>
            <person name="Okumura M."/>
            <person name="Phillips J."/>
            <person name="Pollak B."/>
            <person name="Reinders A."/>
            <person name="Rovekamp M."/>
            <person name="Sano R."/>
            <person name="Sawa S."/>
            <person name="Schmid M.W."/>
            <person name="Shirakawa M."/>
            <person name="Solano R."/>
            <person name="Spunde A."/>
            <person name="Suetsugu N."/>
            <person name="Sugano S."/>
            <person name="Sugiyama A."/>
            <person name="Sun R."/>
            <person name="Suzuki Y."/>
            <person name="Takenaka M."/>
            <person name="Takezawa D."/>
            <person name="Tomogane H."/>
            <person name="Tsuzuki M."/>
            <person name="Ueda T."/>
            <person name="Umeda M."/>
            <person name="Ward J.M."/>
            <person name="Watanabe Y."/>
            <person name="Yazaki K."/>
            <person name="Yokoyama R."/>
            <person name="Yoshitake Y."/>
            <person name="Yotsui I."/>
            <person name="Zachgo S."/>
            <person name="Schmutz J."/>
        </authorList>
    </citation>
    <scope>NUCLEOTIDE SEQUENCE [LARGE SCALE GENOMIC DNA]</scope>
    <source>
        <strain evidence="3">Tak-1</strain>
    </source>
</reference>
<dbReference type="Proteomes" id="UP000244005">
    <property type="component" value="Unassembled WGS sequence"/>
</dbReference>
<evidence type="ECO:0000256" key="1">
    <source>
        <dbReference type="SAM" id="Phobius"/>
    </source>
</evidence>
<gene>
    <name evidence="2" type="ORF">MARPO_0050s0060</name>
</gene>
<dbReference type="EMBL" id="KZ772722">
    <property type="protein sequence ID" value="PTQ38601.1"/>
    <property type="molecule type" value="Genomic_DNA"/>
</dbReference>
<feature type="transmembrane region" description="Helical" evidence="1">
    <location>
        <begin position="119"/>
        <end position="138"/>
    </location>
</feature>
<dbReference type="OrthoDB" id="761598at2759"/>
<name>A0A2R6WXL8_MARPO</name>
<keyword evidence="1" id="KW-1133">Transmembrane helix</keyword>
<organism evidence="2 3">
    <name type="scientific">Marchantia polymorpha</name>
    <name type="common">Common liverwort</name>
    <name type="synonym">Marchantia aquatica</name>
    <dbReference type="NCBI Taxonomy" id="3197"/>
    <lineage>
        <taxon>Eukaryota</taxon>
        <taxon>Viridiplantae</taxon>
        <taxon>Streptophyta</taxon>
        <taxon>Embryophyta</taxon>
        <taxon>Marchantiophyta</taxon>
        <taxon>Marchantiopsida</taxon>
        <taxon>Marchantiidae</taxon>
        <taxon>Marchantiales</taxon>
        <taxon>Marchantiaceae</taxon>
        <taxon>Marchantia</taxon>
    </lineage>
</organism>
<dbReference type="Pfam" id="PF04654">
    <property type="entry name" value="DUF599"/>
    <property type="match status" value="1"/>
</dbReference>
<feature type="transmembrane region" description="Helical" evidence="1">
    <location>
        <begin position="179"/>
        <end position="204"/>
    </location>
</feature>
<dbReference type="PANTHER" id="PTHR31881:SF6">
    <property type="entry name" value="OS09G0494600 PROTEIN"/>
    <property type="match status" value="1"/>
</dbReference>
<dbReference type="InterPro" id="IPR006747">
    <property type="entry name" value="DUF599"/>
</dbReference>
<dbReference type="AlphaFoldDB" id="A0A2R6WXL8"/>
<evidence type="ECO:0000313" key="3">
    <source>
        <dbReference type="Proteomes" id="UP000244005"/>
    </source>
</evidence>
<keyword evidence="3" id="KW-1185">Reference proteome</keyword>
<proteinExistence type="predicted"/>
<keyword evidence="1" id="KW-0472">Membrane</keyword>
<feature type="transmembrane region" description="Helical" evidence="1">
    <location>
        <begin position="7"/>
        <end position="31"/>
    </location>
</feature>
<feature type="transmembrane region" description="Helical" evidence="1">
    <location>
        <begin position="78"/>
        <end position="98"/>
    </location>
</feature>
<dbReference type="PANTHER" id="PTHR31881">
    <property type="match status" value="1"/>
</dbReference>